<proteinExistence type="predicted"/>
<dbReference type="EMBL" id="FJVC01000471">
    <property type="protein sequence ID" value="CZT51078.1"/>
    <property type="molecule type" value="Genomic_DNA"/>
</dbReference>
<evidence type="ECO:0000313" key="2">
    <source>
        <dbReference type="Proteomes" id="UP000177625"/>
    </source>
</evidence>
<accession>A0A1E1MPQ8</accession>
<name>A0A1E1MPQ8_RHYSE</name>
<dbReference type="AlphaFoldDB" id="A0A1E1MPQ8"/>
<organism evidence="1 2">
    <name type="scientific">Rhynchosporium secalis</name>
    <name type="common">Barley scald fungus</name>
    <dbReference type="NCBI Taxonomy" id="38038"/>
    <lineage>
        <taxon>Eukaryota</taxon>
        <taxon>Fungi</taxon>
        <taxon>Dikarya</taxon>
        <taxon>Ascomycota</taxon>
        <taxon>Pezizomycotina</taxon>
        <taxon>Leotiomycetes</taxon>
        <taxon>Helotiales</taxon>
        <taxon>Ploettnerulaceae</taxon>
        <taxon>Rhynchosporium</taxon>
    </lineage>
</organism>
<protein>
    <submittedName>
        <fullName evidence="1">Uncharacterized protein</fullName>
    </submittedName>
</protein>
<evidence type="ECO:0000313" key="1">
    <source>
        <dbReference type="EMBL" id="CZT51078.1"/>
    </source>
</evidence>
<sequence>MSGWLGSGSWVEKSFGPVLSWDLEAVWNWTNNCYLALYRRTI</sequence>
<gene>
    <name evidence="1" type="ORF">RSE6_12160</name>
</gene>
<dbReference type="Proteomes" id="UP000177625">
    <property type="component" value="Unassembled WGS sequence"/>
</dbReference>
<keyword evidence="2" id="KW-1185">Reference proteome</keyword>
<reference evidence="2" key="1">
    <citation type="submission" date="2016-03" db="EMBL/GenBank/DDBJ databases">
        <authorList>
            <person name="Guldener U."/>
        </authorList>
    </citation>
    <scope>NUCLEOTIDE SEQUENCE [LARGE SCALE GENOMIC DNA]</scope>
</reference>